<evidence type="ECO:0000313" key="5">
    <source>
        <dbReference type="Proteomes" id="UP000297597"/>
    </source>
</evidence>
<keyword evidence="5" id="KW-1185">Reference proteome</keyword>
<evidence type="ECO:0000256" key="3">
    <source>
        <dbReference type="SAM" id="Phobius"/>
    </source>
</evidence>
<feature type="coiled-coil region" evidence="1">
    <location>
        <begin position="589"/>
        <end position="616"/>
    </location>
</feature>
<evidence type="ECO:0000313" key="4">
    <source>
        <dbReference type="EMBL" id="TEB09376.1"/>
    </source>
</evidence>
<sequence>MKTEKKVADGFEQEILDAKEDSGKIEEGEIGIAQQENHAAKEEPTKNHQKKRKRRFKPDKKQIQGFVAGFLAAVILLTSVTAAINPGFLVGTFTKQVGNTTLNDEVDLQTVACEPSSLPAQTSYDQTFLLSIDKSKIKSMDKKYVQLGGLFQGMAVENVSYSDSDNRLAVAVKGNAATTHAYGSDKTNPAGEIYIMPDALNDSKTAYQSSVTIEYPQLTPDTSLLENNANFNGSLSFTLSGDTFAKTPAASDVTLSGGFSKMKVVSVSAKGQKLTVDLSGDVDSDNGNGIITLAGSTLGSGFSVDQVITVAGAASILAYSSLTTEEKVNDQVDISLQNDLFADKLTSDMFTLGEALAGYTVTSVRRQSPNMATVTITGGALLKPGTGTITIAGKGVQTGRTVSGKIFIKNPSIQAYLVKKHQTGSGDSKLYDVYSTGNDFASGISAADIVLKGGLSGLSIAEVKRLNGHHIQLTVNGTPGNDDGIISVRSGAMGGVTGAEATVYAVDDMGLLDAAPIPADDTDAIKRIYGAASSQTGGFLDDVLDWGIGKVKDVIVSGIEDGLKEGAKTGLEYFLRQTGLEGPDVSEQLAQIQQSIDKLSAQMTEMETRILNAINHQGVQAQLASIIHAKQKIRDDYNYYMSIKKMVEDFKAKNPNGDPYQDPAIKRKMDTLAGPAGLISQDNIQQCVKDIGDVMGGDQYTASLIETYYGDLKANLPFEHNSIIALHKFVDEMLMYQAQGALLYAEYCNYNDEIPVPGTNQTLKAAELLAKFNSDFNTRLTQQENVLNQRIPSLDNTNVHNAWGSTNSGDFRFKCNYNNGIYVMVGDIFKISQFIDFYHPGLPDRYEYRIGKGTGIMRDIYINRGLTESSPAYDLISKDDANMIFKNWNAGYTAPYNYLVAYLGGNNGWTPDGWLFLEPGKWYIYWARWVKDVPIYNLFDGGTETYNSWELYDHHADTYCKVMLVAR</sequence>
<comment type="caution">
    <text evidence="4">The sequence shown here is derived from an EMBL/GenBank/DDBJ whole genome shotgun (WGS) entry which is preliminary data.</text>
</comment>
<dbReference type="OrthoDB" id="2011061at2"/>
<dbReference type="AlphaFoldDB" id="A0A4Y7RKM2"/>
<organism evidence="4 5">
    <name type="scientific">Pelotomaculum propionicicum</name>
    <dbReference type="NCBI Taxonomy" id="258475"/>
    <lineage>
        <taxon>Bacteria</taxon>
        <taxon>Bacillati</taxon>
        <taxon>Bacillota</taxon>
        <taxon>Clostridia</taxon>
        <taxon>Eubacteriales</taxon>
        <taxon>Desulfotomaculaceae</taxon>
        <taxon>Pelotomaculum</taxon>
    </lineage>
</organism>
<feature type="compositionally biased region" description="Basic residues" evidence="2">
    <location>
        <begin position="47"/>
        <end position="58"/>
    </location>
</feature>
<feature type="transmembrane region" description="Helical" evidence="3">
    <location>
        <begin position="63"/>
        <end position="84"/>
    </location>
</feature>
<feature type="compositionally biased region" description="Basic and acidic residues" evidence="2">
    <location>
        <begin position="16"/>
        <end position="27"/>
    </location>
</feature>
<feature type="region of interest" description="Disordered" evidence="2">
    <location>
        <begin position="1"/>
        <end position="58"/>
    </location>
</feature>
<keyword evidence="3" id="KW-1133">Transmembrane helix</keyword>
<dbReference type="Proteomes" id="UP000297597">
    <property type="component" value="Unassembled WGS sequence"/>
</dbReference>
<keyword evidence="3" id="KW-0812">Transmembrane</keyword>
<keyword evidence="3" id="KW-0472">Membrane</keyword>
<evidence type="ECO:0000256" key="1">
    <source>
        <dbReference type="SAM" id="Coils"/>
    </source>
</evidence>
<dbReference type="EMBL" id="QFFZ01000050">
    <property type="protein sequence ID" value="TEB09376.1"/>
    <property type="molecule type" value="Genomic_DNA"/>
</dbReference>
<gene>
    <name evidence="4" type="ORF">Pmgp_03197</name>
</gene>
<evidence type="ECO:0000256" key="2">
    <source>
        <dbReference type="SAM" id="MobiDB-lite"/>
    </source>
</evidence>
<proteinExistence type="predicted"/>
<name>A0A4Y7RKM2_9FIRM</name>
<protein>
    <submittedName>
        <fullName evidence="4">Uncharacterized protein</fullName>
    </submittedName>
</protein>
<reference evidence="4 5" key="1">
    <citation type="journal article" date="2018" name="Environ. Microbiol.">
        <title>Novel energy conservation strategies and behaviour of Pelotomaculum schinkii driving syntrophic propionate catabolism.</title>
        <authorList>
            <person name="Hidalgo-Ahumada C.A.P."/>
            <person name="Nobu M.K."/>
            <person name="Narihiro T."/>
            <person name="Tamaki H."/>
            <person name="Liu W.T."/>
            <person name="Kamagata Y."/>
            <person name="Stams A.J.M."/>
            <person name="Imachi H."/>
            <person name="Sousa D.Z."/>
        </authorList>
    </citation>
    <scope>NUCLEOTIDE SEQUENCE [LARGE SCALE GENOMIC DNA]</scope>
    <source>
        <strain evidence="4 5">MGP</strain>
    </source>
</reference>
<dbReference type="RefSeq" id="WP_134215139.1">
    <property type="nucleotide sequence ID" value="NZ_QFFZ01000050.1"/>
</dbReference>
<accession>A0A4Y7RKM2</accession>
<keyword evidence="1" id="KW-0175">Coiled coil</keyword>